<evidence type="ECO:0008006" key="3">
    <source>
        <dbReference type="Google" id="ProtNLM"/>
    </source>
</evidence>
<protein>
    <recommendedName>
        <fullName evidence="3">Lipoprotein</fullName>
    </recommendedName>
</protein>
<gene>
    <name evidence="1" type="ORF">D1013_05500</name>
</gene>
<evidence type="ECO:0000313" key="1">
    <source>
        <dbReference type="EMBL" id="AYN66865.1"/>
    </source>
</evidence>
<organism evidence="1 2">
    <name type="scientific">Euzebyella marina</name>
    <dbReference type="NCBI Taxonomy" id="1761453"/>
    <lineage>
        <taxon>Bacteria</taxon>
        <taxon>Pseudomonadati</taxon>
        <taxon>Bacteroidota</taxon>
        <taxon>Flavobacteriia</taxon>
        <taxon>Flavobacteriales</taxon>
        <taxon>Flavobacteriaceae</taxon>
        <taxon>Euzebyella</taxon>
    </lineage>
</organism>
<reference evidence="1 2" key="1">
    <citation type="submission" date="2018-08" db="EMBL/GenBank/DDBJ databases">
        <title>The reduced genetic potential of extracellular carbohydrate catabolism in Euzebyella marina RN62, a Flavobacteriia bacterium isolated from the hadal water.</title>
        <authorList>
            <person name="Xue C."/>
        </authorList>
    </citation>
    <scope>NUCLEOTIDE SEQUENCE [LARGE SCALE GENOMIC DNA]</scope>
    <source>
        <strain evidence="1 2">RN62</strain>
    </source>
</reference>
<dbReference type="EMBL" id="CP032050">
    <property type="protein sequence ID" value="AYN66865.1"/>
    <property type="molecule type" value="Genomic_DNA"/>
</dbReference>
<evidence type="ECO:0000313" key="2">
    <source>
        <dbReference type="Proteomes" id="UP000276309"/>
    </source>
</evidence>
<dbReference type="RefSeq" id="WP_121847916.1">
    <property type="nucleotide sequence ID" value="NZ_CP032050.1"/>
</dbReference>
<accession>A0A3G2L3Q5</accession>
<sequence>MKNWVVFIFTLVIVSACSNERLSRSEAVTKYYNGFDTGNFNEIKSVLGDSITLSSGDYVMPYGHSDFYEFFKWDSVFDTSFKIIDLIEKGNQIEVKIKSESDRYRYLENNPLETKFLISFDEGRITSIKDLGSETADWVLWRTKVDTLVNWTKVHHPELDGFIFDISMKGAQNYREAIRHFERGPNVK</sequence>
<name>A0A3G2L3Q5_9FLAO</name>
<dbReference type="OrthoDB" id="1121874at2"/>
<proteinExistence type="predicted"/>
<dbReference type="PROSITE" id="PS51257">
    <property type="entry name" value="PROKAR_LIPOPROTEIN"/>
    <property type="match status" value="1"/>
</dbReference>
<dbReference type="Proteomes" id="UP000276309">
    <property type="component" value="Chromosome"/>
</dbReference>
<keyword evidence="2" id="KW-1185">Reference proteome</keyword>
<dbReference type="AlphaFoldDB" id="A0A3G2L3Q5"/>
<dbReference type="KEGG" id="emar:D1013_05500"/>